<evidence type="ECO:0000313" key="2">
    <source>
        <dbReference type="Proteomes" id="UP000792457"/>
    </source>
</evidence>
<organism evidence="1 2">
    <name type="scientific">Ladona fulva</name>
    <name type="common">Scarce chaser dragonfly</name>
    <name type="synonym">Libellula fulva</name>
    <dbReference type="NCBI Taxonomy" id="123851"/>
    <lineage>
        <taxon>Eukaryota</taxon>
        <taxon>Metazoa</taxon>
        <taxon>Ecdysozoa</taxon>
        <taxon>Arthropoda</taxon>
        <taxon>Hexapoda</taxon>
        <taxon>Insecta</taxon>
        <taxon>Pterygota</taxon>
        <taxon>Palaeoptera</taxon>
        <taxon>Odonata</taxon>
        <taxon>Epiprocta</taxon>
        <taxon>Anisoptera</taxon>
        <taxon>Libelluloidea</taxon>
        <taxon>Libellulidae</taxon>
        <taxon>Ladona</taxon>
    </lineage>
</organism>
<proteinExistence type="predicted"/>
<evidence type="ECO:0000313" key="1">
    <source>
        <dbReference type="EMBL" id="KAG8237831.1"/>
    </source>
</evidence>
<sequence length="148" mass="16917">MSNAEVGKRATVVTRDAFDRKLTVLRGQRDRFLATITAAYSLAKELDAIGSGIVDSPKLCVFRRRAEKVEEVYRALMELETFQDLFASVIRNRDDIDPIEKFGHLRSVLHGTALALIKTFPFAGVYYATAWMEIYDYYNNPHILGFNY</sequence>
<reference evidence="1" key="2">
    <citation type="submission" date="2017-10" db="EMBL/GenBank/DDBJ databases">
        <title>Ladona fulva Genome sequencing and assembly.</title>
        <authorList>
            <person name="Murali S."/>
            <person name="Richards S."/>
            <person name="Bandaranaike D."/>
            <person name="Bellair M."/>
            <person name="Blankenburg K."/>
            <person name="Chao H."/>
            <person name="Dinh H."/>
            <person name="Doddapaneni H."/>
            <person name="Dugan-Rocha S."/>
            <person name="Elkadiri S."/>
            <person name="Gnanaolivu R."/>
            <person name="Hernandez B."/>
            <person name="Skinner E."/>
            <person name="Javaid M."/>
            <person name="Lee S."/>
            <person name="Li M."/>
            <person name="Ming W."/>
            <person name="Munidasa M."/>
            <person name="Muniz J."/>
            <person name="Nguyen L."/>
            <person name="Hughes D."/>
            <person name="Osuji N."/>
            <person name="Pu L.-L."/>
            <person name="Puazo M."/>
            <person name="Qu C."/>
            <person name="Quiroz J."/>
            <person name="Raj R."/>
            <person name="Weissenberger G."/>
            <person name="Xin Y."/>
            <person name="Zou X."/>
            <person name="Han Y."/>
            <person name="Worley K."/>
            <person name="Muzny D."/>
            <person name="Gibbs R."/>
        </authorList>
    </citation>
    <scope>NUCLEOTIDE SEQUENCE</scope>
    <source>
        <strain evidence="1">Sampled in the wild</strain>
    </source>
</reference>
<dbReference type="EMBL" id="KZ309230">
    <property type="protein sequence ID" value="KAG8237831.1"/>
    <property type="molecule type" value="Genomic_DNA"/>
</dbReference>
<dbReference type="Proteomes" id="UP000792457">
    <property type="component" value="Unassembled WGS sequence"/>
</dbReference>
<dbReference type="InterPro" id="IPR005312">
    <property type="entry name" value="DUF1759"/>
</dbReference>
<dbReference type="AlphaFoldDB" id="A0A8K0P8G5"/>
<gene>
    <name evidence="1" type="ORF">J437_LFUL002440</name>
</gene>
<comment type="caution">
    <text evidence="1">The sequence shown here is derived from an EMBL/GenBank/DDBJ whole genome shotgun (WGS) entry which is preliminary data.</text>
</comment>
<protein>
    <submittedName>
        <fullName evidence="1">Uncharacterized protein</fullName>
    </submittedName>
</protein>
<reference evidence="1" key="1">
    <citation type="submission" date="2013-04" db="EMBL/GenBank/DDBJ databases">
        <authorList>
            <person name="Qu J."/>
            <person name="Murali S.C."/>
            <person name="Bandaranaike D."/>
            <person name="Bellair M."/>
            <person name="Blankenburg K."/>
            <person name="Chao H."/>
            <person name="Dinh H."/>
            <person name="Doddapaneni H."/>
            <person name="Downs B."/>
            <person name="Dugan-Rocha S."/>
            <person name="Elkadiri S."/>
            <person name="Gnanaolivu R.D."/>
            <person name="Hernandez B."/>
            <person name="Javaid M."/>
            <person name="Jayaseelan J.C."/>
            <person name="Lee S."/>
            <person name="Li M."/>
            <person name="Ming W."/>
            <person name="Munidasa M."/>
            <person name="Muniz J."/>
            <person name="Nguyen L."/>
            <person name="Ongeri F."/>
            <person name="Osuji N."/>
            <person name="Pu L.-L."/>
            <person name="Puazo M."/>
            <person name="Qu C."/>
            <person name="Quiroz J."/>
            <person name="Raj R."/>
            <person name="Weissenberger G."/>
            <person name="Xin Y."/>
            <person name="Zou X."/>
            <person name="Han Y."/>
            <person name="Richards S."/>
            <person name="Worley K."/>
            <person name="Muzny D."/>
            <person name="Gibbs R."/>
        </authorList>
    </citation>
    <scope>NUCLEOTIDE SEQUENCE</scope>
    <source>
        <strain evidence="1">Sampled in the wild</strain>
    </source>
</reference>
<accession>A0A8K0P8G5</accession>
<dbReference type="OrthoDB" id="5989194at2759"/>
<keyword evidence="2" id="KW-1185">Reference proteome</keyword>
<dbReference type="Pfam" id="PF03564">
    <property type="entry name" value="DUF1759"/>
    <property type="match status" value="1"/>
</dbReference>
<name>A0A8K0P8G5_LADFU</name>